<evidence type="ECO:0000256" key="3">
    <source>
        <dbReference type="ARBA" id="ARBA00022989"/>
    </source>
</evidence>
<dbReference type="SUPFAM" id="SSF103473">
    <property type="entry name" value="MFS general substrate transporter"/>
    <property type="match status" value="1"/>
</dbReference>
<evidence type="ECO:0000256" key="4">
    <source>
        <dbReference type="ARBA" id="ARBA00023136"/>
    </source>
</evidence>
<gene>
    <name evidence="7" type="ORF">GCM10017786_47720</name>
</gene>
<evidence type="ECO:0000256" key="2">
    <source>
        <dbReference type="ARBA" id="ARBA00022692"/>
    </source>
</evidence>
<protein>
    <submittedName>
        <fullName evidence="7">MFS transporter</fullName>
    </submittedName>
</protein>
<comment type="subcellular location">
    <subcellularLocation>
        <location evidence="1">Cell membrane</location>
        <topology evidence="1">Multi-pass membrane protein</topology>
    </subcellularLocation>
</comment>
<dbReference type="PROSITE" id="PS50850">
    <property type="entry name" value="MFS"/>
    <property type="match status" value="1"/>
</dbReference>
<dbReference type="InterPro" id="IPR036259">
    <property type="entry name" value="MFS_trans_sf"/>
</dbReference>
<keyword evidence="4 5" id="KW-0472">Membrane</keyword>
<feature type="transmembrane region" description="Helical" evidence="5">
    <location>
        <begin position="184"/>
        <end position="204"/>
    </location>
</feature>
<feature type="transmembrane region" description="Helical" evidence="5">
    <location>
        <begin position="57"/>
        <end position="78"/>
    </location>
</feature>
<dbReference type="Proteomes" id="UP000605897">
    <property type="component" value="Unassembled WGS sequence"/>
</dbReference>
<keyword evidence="3 5" id="KW-1133">Transmembrane helix</keyword>
<feature type="transmembrane region" description="Helical" evidence="5">
    <location>
        <begin position="98"/>
        <end position="116"/>
    </location>
</feature>
<dbReference type="PROSITE" id="PS00216">
    <property type="entry name" value="SUGAR_TRANSPORT_1"/>
    <property type="match status" value="1"/>
</dbReference>
<dbReference type="PANTHER" id="PTHR23528:SF1">
    <property type="entry name" value="MAJOR FACILITATOR SUPERFAMILY (MFS) PROFILE DOMAIN-CONTAINING PROTEIN"/>
    <property type="match status" value="1"/>
</dbReference>
<feature type="transmembrane region" description="Helical" evidence="5">
    <location>
        <begin position="331"/>
        <end position="354"/>
    </location>
</feature>
<evidence type="ECO:0000313" key="8">
    <source>
        <dbReference type="Proteomes" id="UP000605897"/>
    </source>
</evidence>
<dbReference type="InterPro" id="IPR020846">
    <property type="entry name" value="MFS_dom"/>
</dbReference>
<organism evidence="7 8">
    <name type="scientific">Amycolatopsis deserti</name>
    <dbReference type="NCBI Taxonomy" id="185696"/>
    <lineage>
        <taxon>Bacteria</taxon>
        <taxon>Bacillati</taxon>
        <taxon>Actinomycetota</taxon>
        <taxon>Actinomycetes</taxon>
        <taxon>Pseudonocardiales</taxon>
        <taxon>Pseudonocardiaceae</taxon>
        <taxon>Amycolatopsis</taxon>
    </lineage>
</organism>
<name>A0ABQ3J888_9PSEU</name>
<keyword evidence="2 5" id="KW-0812">Transmembrane</keyword>
<dbReference type="InterPro" id="IPR005829">
    <property type="entry name" value="Sugar_transporter_CS"/>
</dbReference>
<dbReference type="Pfam" id="PF07690">
    <property type="entry name" value="MFS_1"/>
    <property type="match status" value="1"/>
</dbReference>
<evidence type="ECO:0000313" key="7">
    <source>
        <dbReference type="EMBL" id="GHF08396.1"/>
    </source>
</evidence>
<feature type="transmembrane region" description="Helical" evidence="5">
    <location>
        <begin position="244"/>
        <end position="267"/>
    </location>
</feature>
<feature type="transmembrane region" description="Helical" evidence="5">
    <location>
        <begin position="273"/>
        <end position="295"/>
    </location>
</feature>
<dbReference type="Gene3D" id="1.20.1250.20">
    <property type="entry name" value="MFS general substrate transporter like domains"/>
    <property type="match status" value="2"/>
</dbReference>
<evidence type="ECO:0000256" key="1">
    <source>
        <dbReference type="ARBA" id="ARBA00004651"/>
    </source>
</evidence>
<accession>A0ABQ3J888</accession>
<sequence>MSTSSLPGTTTTTPRTWTNPGRSFLFFLGFAGIGAAMAQLVPAVLTLSLKATLIDPVGATTIVSIVTGVSALCALVAFPAFGRLSDRTTGRLGRRRPYLLLAAALFALGALGMLAGTNTLTLTLAGVVTAIGLTSATVAITAVIPDQFAPDRRGPASAVVGLSLPVGVVIGLFVAQLVSPNLPAMILLPAAIAVVGCVLFAVVLKDPRLHKADRPAFGRRELLGTFWLDPVRHANFSWAWLSRFLLFLGVAAVQAYQAFYLMIVLRFPPAEVAGAVFLSTLVLTAAALIFAPVAAKASDRLGRRKPFVIASAAIFAAGLVLAAVADSFPFFLAAIAVVGLGQGVYFAVDIALVTEVLPDPANPAKDLGLMNIANNLPGSVVPAVAPAVLSIGATAAMPQNFPALFLLGAAAAAVGAMLILPIRGVR</sequence>
<feature type="domain" description="Major facilitator superfamily (MFS) profile" evidence="6">
    <location>
        <begin position="27"/>
        <end position="426"/>
    </location>
</feature>
<dbReference type="EMBL" id="BNAU01000005">
    <property type="protein sequence ID" value="GHF08396.1"/>
    <property type="molecule type" value="Genomic_DNA"/>
</dbReference>
<keyword evidence="8" id="KW-1185">Reference proteome</keyword>
<dbReference type="RefSeq" id="WP_191246841.1">
    <property type="nucleotide sequence ID" value="NZ_BNAU01000005.1"/>
</dbReference>
<feature type="transmembrane region" description="Helical" evidence="5">
    <location>
        <begin position="375"/>
        <end position="397"/>
    </location>
</feature>
<feature type="transmembrane region" description="Helical" evidence="5">
    <location>
        <begin position="122"/>
        <end position="144"/>
    </location>
</feature>
<dbReference type="InterPro" id="IPR011701">
    <property type="entry name" value="MFS"/>
</dbReference>
<feature type="transmembrane region" description="Helical" evidence="5">
    <location>
        <begin position="307"/>
        <end position="325"/>
    </location>
</feature>
<reference evidence="8" key="1">
    <citation type="journal article" date="2019" name="Int. J. Syst. Evol. Microbiol.">
        <title>The Global Catalogue of Microorganisms (GCM) 10K type strain sequencing project: providing services to taxonomists for standard genome sequencing and annotation.</title>
        <authorList>
            <consortium name="The Broad Institute Genomics Platform"/>
            <consortium name="The Broad Institute Genome Sequencing Center for Infectious Disease"/>
            <person name="Wu L."/>
            <person name="Ma J."/>
        </authorList>
    </citation>
    <scope>NUCLEOTIDE SEQUENCE [LARGE SCALE GENOMIC DNA]</scope>
    <source>
        <strain evidence="8">CGMCC 4.7677</strain>
    </source>
</reference>
<evidence type="ECO:0000259" key="6">
    <source>
        <dbReference type="PROSITE" id="PS50850"/>
    </source>
</evidence>
<comment type="caution">
    <text evidence="7">The sequence shown here is derived from an EMBL/GenBank/DDBJ whole genome shotgun (WGS) entry which is preliminary data.</text>
</comment>
<feature type="transmembrane region" description="Helical" evidence="5">
    <location>
        <begin position="156"/>
        <end position="178"/>
    </location>
</feature>
<feature type="transmembrane region" description="Helical" evidence="5">
    <location>
        <begin position="24"/>
        <end position="45"/>
    </location>
</feature>
<dbReference type="PANTHER" id="PTHR23528">
    <property type="match status" value="1"/>
</dbReference>
<feature type="transmembrane region" description="Helical" evidence="5">
    <location>
        <begin position="403"/>
        <end position="422"/>
    </location>
</feature>
<evidence type="ECO:0000256" key="5">
    <source>
        <dbReference type="SAM" id="Phobius"/>
    </source>
</evidence>
<proteinExistence type="predicted"/>